<keyword evidence="3" id="KW-0804">Transcription</keyword>
<dbReference type="SUPFAM" id="SSF46785">
    <property type="entry name" value="Winged helix' DNA-binding domain"/>
    <property type="match status" value="1"/>
</dbReference>
<dbReference type="InterPro" id="IPR019887">
    <property type="entry name" value="Tscrpt_reg_AsnC/Lrp_C"/>
</dbReference>
<dbReference type="Gene3D" id="3.30.70.920">
    <property type="match status" value="1"/>
</dbReference>
<evidence type="ECO:0000256" key="3">
    <source>
        <dbReference type="ARBA" id="ARBA00023163"/>
    </source>
</evidence>
<reference evidence="5 6" key="1">
    <citation type="submission" date="2023-05" db="EMBL/GenBank/DDBJ databases">
        <authorList>
            <person name="Guo Y."/>
        </authorList>
    </citation>
    <scope>NUCLEOTIDE SEQUENCE [LARGE SCALE GENOMIC DNA]</scope>
    <source>
        <strain evidence="5 6">GR2756</strain>
    </source>
</reference>
<dbReference type="SUPFAM" id="SSF54909">
    <property type="entry name" value="Dimeric alpha+beta barrel"/>
    <property type="match status" value="1"/>
</dbReference>
<evidence type="ECO:0000313" key="5">
    <source>
        <dbReference type="EMBL" id="MDT9598672.1"/>
    </source>
</evidence>
<dbReference type="InterPro" id="IPR036390">
    <property type="entry name" value="WH_DNA-bd_sf"/>
</dbReference>
<evidence type="ECO:0000256" key="1">
    <source>
        <dbReference type="ARBA" id="ARBA00023015"/>
    </source>
</evidence>
<dbReference type="EMBL" id="JAVUPU010000003">
    <property type="protein sequence ID" value="MDT9598672.1"/>
    <property type="molecule type" value="Genomic_DNA"/>
</dbReference>
<dbReference type="InterPro" id="IPR036388">
    <property type="entry name" value="WH-like_DNA-bd_sf"/>
</dbReference>
<gene>
    <name evidence="5" type="ORF">RQX22_06895</name>
</gene>
<dbReference type="InterPro" id="IPR019888">
    <property type="entry name" value="Tscrpt_reg_AsnC-like"/>
</dbReference>
<keyword evidence="1" id="KW-0805">Transcription regulation</keyword>
<dbReference type="Gene3D" id="1.10.10.10">
    <property type="entry name" value="Winged helix-like DNA-binding domain superfamily/Winged helix DNA-binding domain"/>
    <property type="match status" value="1"/>
</dbReference>
<dbReference type="PROSITE" id="PS50956">
    <property type="entry name" value="HTH_ASNC_2"/>
    <property type="match status" value="1"/>
</dbReference>
<dbReference type="RefSeq" id="WP_315724927.1">
    <property type="nucleotide sequence ID" value="NZ_JAVUPU010000003.1"/>
</dbReference>
<protein>
    <submittedName>
        <fullName evidence="5">Lrp/AsnC family transcriptional regulator</fullName>
    </submittedName>
</protein>
<dbReference type="InterPro" id="IPR000485">
    <property type="entry name" value="AsnC-type_HTH_dom"/>
</dbReference>
<dbReference type="Pfam" id="PF01037">
    <property type="entry name" value="AsnC_trans_reg"/>
    <property type="match status" value="1"/>
</dbReference>
<comment type="caution">
    <text evidence="5">The sequence shown here is derived from an EMBL/GenBank/DDBJ whole genome shotgun (WGS) entry which is preliminary data.</text>
</comment>
<dbReference type="PANTHER" id="PTHR30154">
    <property type="entry name" value="LEUCINE-RESPONSIVE REGULATORY PROTEIN"/>
    <property type="match status" value="1"/>
</dbReference>
<sequence>MEKLDALDLKLLRHVQQDASLSMARLAEEVGLSANACWKRVKQLENDGYIERRVALLNRRKLGLPVTVFVAVRTDQHEEKWLDRFAAAIRQIPEVVEFYRMSGDVDYMLKLICADIEDYDRIYKKIIRSITLRDVSAFFAMEQIKCTTEIPLDCRPD</sequence>
<organism evidence="5 6">
    <name type="scientific">Sphingosinicella rhizophila</name>
    <dbReference type="NCBI Taxonomy" id="3050082"/>
    <lineage>
        <taxon>Bacteria</taxon>
        <taxon>Pseudomonadati</taxon>
        <taxon>Pseudomonadota</taxon>
        <taxon>Alphaproteobacteria</taxon>
        <taxon>Sphingomonadales</taxon>
        <taxon>Sphingosinicellaceae</taxon>
        <taxon>Sphingosinicella</taxon>
    </lineage>
</organism>
<dbReference type="PRINTS" id="PR00033">
    <property type="entry name" value="HTHASNC"/>
</dbReference>
<name>A0ABU3Q5I8_9SPHN</name>
<dbReference type="PANTHER" id="PTHR30154:SF17">
    <property type="entry name" value="DNA-BINDING TRANSCRIPTIONAL ACTIVATOR DECR"/>
    <property type="match status" value="1"/>
</dbReference>
<keyword evidence="6" id="KW-1185">Reference proteome</keyword>
<accession>A0ABU3Q5I8</accession>
<keyword evidence="2" id="KW-0238">DNA-binding</keyword>
<dbReference type="Pfam" id="PF13412">
    <property type="entry name" value="HTH_24"/>
    <property type="match status" value="1"/>
</dbReference>
<evidence type="ECO:0000256" key="2">
    <source>
        <dbReference type="ARBA" id="ARBA00023125"/>
    </source>
</evidence>
<dbReference type="Proteomes" id="UP001259572">
    <property type="component" value="Unassembled WGS sequence"/>
</dbReference>
<feature type="domain" description="HTH asnC-type" evidence="4">
    <location>
        <begin position="4"/>
        <end position="65"/>
    </location>
</feature>
<evidence type="ECO:0000259" key="4">
    <source>
        <dbReference type="PROSITE" id="PS50956"/>
    </source>
</evidence>
<dbReference type="InterPro" id="IPR011008">
    <property type="entry name" value="Dimeric_a/b-barrel"/>
</dbReference>
<evidence type="ECO:0000313" key="6">
    <source>
        <dbReference type="Proteomes" id="UP001259572"/>
    </source>
</evidence>
<proteinExistence type="predicted"/>
<dbReference type="SMART" id="SM00344">
    <property type="entry name" value="HTH_ASNC"/>
    <property type="match status" value="1"/>
</dbReference>